<proteinExistence type="predicted"/>
<comment type="caution">
    <text evidence="2">The sequence shown here is derived from an EMBL/GenBank/DDBJ whole genome shotgun (WGS) entry which is preliminary data.</text>
</comment>
<evidence type="ECO:0000313" key="2">
    <source>
        <dbReference type="EMBL" id="HFK98214.1"/>
    </source>
</evidence>
<dbReference type="Pfam" id="PF19190">
    <property type="entry name" value="BACON_2"/>
    <property type="match status" value="1"/>
</dbReference>
<feature type="domain" description="BACON" evidence="1">
    <location>
        <begin position="179"/>
        <end position="209"/>
    </location>
</feature>
<reference evidence="2" key="1">
    <citation type="journal article" date="2020" name="mSystems">
        <title>Genome- and Community-Level Interaction Insights into Carbon Utilization and Element Cycling Functions of Hydrothermarchaeota in Hydrothermal Sediment.</title>
        <authorList>
            <person name="Zhou Z."/>
            <person name="Liu Y."/>
            <person name="Xu W."/>
            <person name="Pan J."/>
            <person name="Luo Z.H."/>
            <person name="Li M."/>
        </authorList>
    </citation>
    <scope>NUCLEOTIDE SEQUENCE [LARGE SCALE GENOMIC DNA]</scope>
    <source>
        <strain evidence="2">SpSt-456</strain>
    </source>
</reference>
<organism evidence="2">
    <name type="scientific">Desulfacinum infernum</name>
    <dbReference type="NCBI Taxonomy" id="35837"/>
    <lineage>
        <taxon>Bacteria</taxon>
        <taxon>Pseudomonadati</taxon>
        <taxon>Thermodesulfobacteriota</taxon>
        <taxon>Syntrophobacteria</taxon>
        <taxon>Syntrophobacterales</taxon>
        <taxon>Syntrophobacteraceae</taxon>
        <taxon>Desulfacinum</taxon>
    </lineage>
</organism>
<gene>
    <name evidence="2" type="ORF">ENS06_12960</name>
</gene>
<protein>
    <recommendedName>
        <fullName evidence="1">BACON domain-containing protein</fullName>
    </recommendedName>
</protein>
<dbReference type="AlphaFoldDB" id="A0A832EK50"/>
<accession>A0A832EK50</accession>
<name>A0A832EK50_9BACT</name>
<evidence type="ECO:0000259" key="1">
    <source>
        <dbReference type="Pfam" id="PF19190"/>
    </source>
</evidence>
<dbReference type="InterPro" id="IPR024361">
    <property type="entry name" value="BACON"/>
</dbReference>
<sequence>MRRHRAWGRLFWIGLIGLCVLGLAGREAAAVKVLPDEDVNLGPYTLGPGQTLGPLEVLLSVSATVDNETKYVASCNAPWVALEPASGDIPGVIKAKVTISALMEGSFNAEVKVTSNLGQSDAVKIHVTVSRLTGEPLSISPNFVDLGTIRLLGGESYGPVGFTVSISGGPIPAQGKQASFQAASDQPWLQAVPSSGNVPGTTTVQVTISDRMVGPFQGTLTITTSTPTPEGGTITASGTVIVTGTVERAIGDLLIVSPSTLDVEFTTNNLTPQVFPLDIRNADPKGMIPTWSAEAQVPWLRVDPVSGTGNTVATLTVDPRLVPMSSSVGSVEGTILFRSNLASEPVTVTVRLTVVVVSNERISVYPSYLYWNIVRSADGTLESFSEEILTVASQNDGWIVWTDVPFVMLTSLDALVGGAHLMGSGVGTRLSVMPSAQVLAGYGYGRYEGRIMVSNLPGDAMRIVPVVVDIRRPEDPVMPPIPPNTFLQSVPGYVLVEAVDTAWFEMLLSAPKTVNQYTSKEACLAAGGVWMDPDKVPGTLDEMCSVDQKVYVLAAVPDAIPGRVYVLSAHHPAGLTEAYLNGVKLPGADQWYYSAGPVPYIPIGPLQLLGLYGRVHVSVRVGSDLASAQEVQRVQINVRTVEGSWLITENYQGSSYSYGPSRPLTLKRQSAGSAVYVGSWDGASVTCSPGDGVRQLYIIEFTQNGVRYIYEIQSLTANKMKGRWTFSTNGITSKWETFEGSRLTFVP</sequence>
<dbReference type="EMBL" id="DSTK01000038">
    <property type="protein sequence ID" value="HFK98214.1"/>
    <property type="molecule type" value="Genomic_DNA"/>
</dbReference>